<keyword evidence="2" id="KW-1185">Reference proteome</keyword>
<comment type="caution">
    <text evidence="1">The sequence shown here is derived from an EMBL/GenBank/DDBJ whole genome shotgun (WGS) entry which is preliminary data.</text>
</comment>
<protein>
    <submittedName>
        <fullName evidence="1">Uncharacterized protein</fullName>
    </submittedName>
</protein>
<proteinExistence type="predicted"/>
<evidence type="ECO:0000313" key="2">
    <source>
        <dbReference type="Proteomes" id="UP000235616"/>
    </source>
</evidence>
<sequence length="103" mass="11735">MSELAMPHRAPLNAARLAEIYDEHPVPVVLELLWEIHRLRATILRAHQVLSSIGHPPVGVPQIVWQTFVQTIEAEPCLRDPLTPRQQRTLEQLRGAALRRASR</sequence>
<dbReference type="AlphaFoldDB" id="A0A2N7VEQ0"/>
<dbReference type="Proteomes" id="UP000235616">
    <property type="component" value="Unassembled WGS sequence"/>
</dbReference>
<dbReference type="EMBL" id="PNYA01000030">
    <property type="protein sequence ID" value="PMS15594.1"/>
    <property type="molecule type" value="Genomic_DNA"/>
</dbReference>
<accession>A0A2N7VEQ0</accession>
<name>A0A2N7VEQ0_9BURK</name>
<organism evidence="1 2">
    <name type="scientific">Trinickia dabaoshanensis</name>
    <dbReference type="NCBI Taxonomy" id="564714"/>
    <lineage>
        <taxon>Bacteria</taxon>
        <taxon>Pseudomonadati</taxon>
        <taxon>Pseudomonadota</taxon>
        <taxon>Betaproteobacteria</taxon>
        <taxon>Burkholderiales</taxon>
        <taxon>Burkholderiaceae</taxon>
        <taxon>Trinickia</taxon>
    </lineage>
</organism>
<gene>
    <name evidence="1" type="ORF">C0Z18_26595</name>
</gene>
<reference evidence="1 2" key="1">
    <citation type="submission" date="2018-01" db="EMBL/GenBank/DDBJ databases">
        <title>Whole genome analyses suggest that Burkholderia sensu lato contains two further novel genera in the rhizoxinica-symbiotica group Mycetohabitans gen. nov., and Trinickia gen. nov.: implications for the evolution of diazotrophy and nodulation in the Burkholderiaceae.</title>
        <authorList>
            <person name="Estrada-de los Santos P."/>
            <person name="Palmer M."/>
            <person name="Chavez-Ramirez B."/>
            <person name="Beukes C."/>
            <person name="Steenkamp E.T."/>
            <person name="Hirsch A.M."/>
            <person name="Manyaka P."/>
            <person name="Maluk M."/>
            <person name="Lafos M."/>
            <person name="Crook M."/>
            <person name="Gross E."/>
            <person name="Simon M.F."/>
            <person name="Bueno dos Reis Junior F."/>
            <person name="Poole P.S."/>
            <person name="Venter S.N."/>
            <person name="James E.K."/>
        </authorList>
    </citation>
    <scope>NUCLEOTIDE SEQUENCE [LARGE SCALE GENOMIC DNA]</scope>
    <source>
        <strain evidence="1 2">GIMN1.004</strain>
    </source>
</reference>
<evidence type="ECO:0000313" key="1">
    <source>
        <dbReference type="EMBL" id="PMS15594.1"/>
    </source>
</evidence>